<dbReference type="Pfam" id="PF13511">
    <property type="entry name" value="DUF4124"/>
    <property type="match status" value="1"/>
</dbReference>
<dbReference type="GO" id="GO:0016020">
    <property type="term" value="C:membrane"/>
    <property type="evidence" value="ECO:0007669"/>
    <property type="project" value="InterPro"/>
</dbReference>
<evidence type="ECO:0000313" key="4">
    <source>
        <dbReference type="EMBL" id="NDY42010.1"/>
    </source>
</evidence>
<reference evidence="4 5" key="1">
    <citation type="submission" date="2020-02" db="EMBL/GenBank/DDBJ databases">
        <title>Comparative genomics of sulfur disproportionating microorganisms.</title>
        <authorList>
            <person name="Ward L.M."/>
            <person name="Bertran E."/>
            <person name="Johnston D.T."/>
        </authorList>
    </citation>
    <scope>NUCLEOTIDE SEQUENCE [LARGE SCALE GENOMIC DNA]</scope>
    <source>
        <strain evidence="4 5">DSM 100025</strain>
    </source>
</reference>
<comment type="caution">
    <text evidence="4">The sequence shown here is derived from an EMBL/GenBank/DDBJ whole genome shotgun (WGS) entry which is preliminary data.</text>
</comment>
<evidence type="ECO:0000313" key="5">
    <source>
        <dbReference type="Proteomes" id="UP000469346"/>
    </source>
</evidence>
<gene>
    <name evidence="4" type="ORF">G3N55_03985</name>
</gene>
<keyword evidence="5" id="KW-1185">Reference proteome</keyword>
<comment type="similarity">
    <text evidence="1">Belongs to the transglycosylase Slt family.</text>
</comment>
<dbReference type="PROSITE" id="PS00922">
    <property type="entry name" value="TRANSGLYCOSYLASE"/>
    <property type="match status" value="1"/>
</dbReference>
<name>A0A6N9TNK7_DISTH</name>
<dbReference type="CDD" id="cd16896">
    <property type="entry name" value="LT_Slt70-like"/>
    <property type="match status" value="1"/>
</dbReference>
<feature type="domain" description="Transglycosylase SLT" evidence="2">
    <location>
        <begin position="77"/>
        <end position="174"/>
    </location>
</feature>
<dbReference type="InterPro" id="IPR023346">
    <property type="entry name" value="Lysozyme-like_dom_sf"/>
</dbReference>
<dbReference type="InterPro" id="IPR008258">
    <property type="entry name" value="Transglycosylase_SLT_dom_1"/>
</dbReference>
<dbReference type="InterPro" id="IPR000189">
    <property type="entry name" value="Transglyc_AS"/>
</dbReference>
<organism evidence="4 5">
    <name type="scientific">Dissulfurirhabdus thermomarina</name>
    <dbReference type="NCBI Taxonomy" id="1765737"/>
    <lineage>
        <taxon>Bacteria</taxon>
        <taxon>Deltaproteobacteria</taxon>
        <taxon>Dissulfurirhabdaceae</taxon>
        <taxon>Dissulfurirhabdus</taxon>
    </lineage>
</organism>
<proteinExistence type="inferred from homology"/>
<dbReference type="Pfam" id="PF01464">
    <property type="entry name" value="SLT"/>
    <property type="match status" value="1"/>
</dbReference>
<sequence>MERRTGHDGWGVVSPAAAALAALVIVSAAAAPALAGGLYAYVDSRGVLHVTNVPTDPRYRPLEAARHRRCRERLDDLITRAARAHGLDPALVRAVIHAESAGNPLARSRKGAMGLMQLMPETAEEVAVADPFDPAANIRGGVAYLKKLLDRFGGNVVLALAAYNAGPNRVEAAGGVPPIPETRAYIRRVIQLWERFRRTS</sequence>
<dbReference type="Gene3D" id="1.10.530.10">
    <property type="match status" value="1"/>
</dbReference>
<evidence type="ECO:0000259" key="3">
    <source>
        <dbReference type="Pfam" id="PF13511"/>
    </source>
</evidence>
<dbReference type="GO" id="GO:0008933">
    <property type="term" value="F:peptidoglycan lytic transglycosylase activity"/>
    <property type="evidence" value="ECO:0007669"/>
    <property type="project" value="InterPro"/>
</dbReference>
<dbReference type="PANTHER" id="PTHR37423">
    <property type="entry name" value="SOLUBLE LYTIC MUREIN TRANSGLYCOSYLASE-RELATED"/>
    <property type="match status" value="1"/>
</dbReference>
<dbReference type="GO" id="GO:0000270">
    <property type="term" value="P:peptidoglycan metabolic process"/>
    <property type="evidence" value="ECO:0007669"/>
    <property type="project" value="InterPro"/>
</dbReference>
<protein>
    <submittedName>
        <fullName evidence="4">Lytic transglycosylase domain-containing protein</fullName>
    </submittedName>
</protein>
<evidence type="ECO:0000256" key="1">
    <source>
        <dbReference type="ARBA" id="ARBA00007734"/>
    </source>
</evidence>
<dbReference type="InterPro" id="IPR025392">
    <property type="entry name" value="DUF4124"/>
</dbReference>
<dbReference type="Proteomes" id="UP000469346">
    <property type="component" value="Unassembled WGS sequence"/>
</dbReference>
<dbReference type="EMBL" id="JAAGRR010000029">
    <property type="protein sequence ID" value="NDY42010.1"/>
    <property type="molecule type" value="Genomic_DNA"/>
</dbReference>
<accession>A0A6N9TNK7</accession>
<dbReference type="SUPFAM" id="SSF53955">
    <property type="entry name" value="Lysozyme-like"/>
    <property type="match status" value="1"/>
</dbReference>
<dbReference type="RefSeq" id="WP_163298158.1">
    <property type="nucleotide sequence ID" value="NZ_JAAGRR010000029.1"/>
</dbReference>
<evidence type="ECO:0000259" key="2">
    <source>
        <dbReference type="Pfam" id="PF01464"/>
    </source>
</evidence>
<dbReference type="AlphaFoldDB" id="A0A6N9TNK7"/>
<feature type="domain" description="DUF4124" evidence="3">
    <location>
        <begin position="28"/>
        <end position="57"/>
    </location>
</feature>
<dbReference type="PANTHER" id="PTHR37423:SF2">
    <property type="entry name" value="MEMBRANE-BOUND LYTIC MUREIN TRANSGLYCOSYLASE C"/>
    <property type="match status" value="1"/>
</dbReference>